<dbReference type="KEGG" id="pfj:MYCFIDRAFT_199696"/>
<gene>
    <name evidence="1" type="ORF">MYCFIDRAFT_199696</name>
</gene>
<dbReference type="EMBL" id="KB446563">
    <property type="protein sequence ID" value="EME78500.1"/>
    <property type="molecule type" value="Genomic_DNA"/>
</dbReference>
<dbReference type="OrthoDB" id="3856067at2759"/>
<dbReference type="VEuPathDB" id="FungiDB:MYCFIDRAFT_199696"/>
<dbReference type="Proteomes" id="UP000016932">
    <property type="component" value="Unassembled WGS sequence"/>
</dbReference>
<accession>M2YL85</accession>
<reference evidence="1 2" key="1">
    <citation type="journal article" date="2012" name="PLoS Pathog.">
        <title>Diverse lifestyles and strategies of plant pathogenesis encoded in the genomes of eighteen Dothideomycetes fungi.</title>
        <authorList>
            <person name="Ohm R.A."/>
            <person name="Feau N."/>
            <person name="Henrissat B."/>
            <person name="Schoch C.L."/>
            <person name="Horwitz B.A."/>
            <person name="Barry K.W."/>
            <person name="Condon B.J."/>
            <person name="Copeland A.C."/>
            <person name="Dhillon B."/>
            <person name="Glaser F."/>
            <person name="Hesse C.N."/>
            <person name="Kosti I."/>
            <person name="LaButti K."/>
            <person name="Lindquist E.A."/>
            <person name="Lucas S."/>
            <person name="Salamov A.A."/>
            <person name="Bradshaw R.E."/>
            <person name="Ciuffetti L."/>
            <person name="Hamelin R.C."/>
            <person name="Kema G.H.J."/>
            <person name="Lawrence C."/>
            <person name="Scott J.A."/>
            <person name="Spatafora J.W."/>
            <person name="Turgeon B.G."/>
            <person name="de Wit P.J.G.M."/>
            <person name="Zhong S."/>
            <person name="Goodwin S.B."/>
            <person name="Grigoriev I.V."/>
        </authorList>
    </citation>
    <scope>NUCLEOTIDE SEQUENCE [LARGE SCALE GENOMIC DNA]</scope>
    <source>
        <strain evidence="1 2">CIRAD86</strain>
    </source>
</reference>
<dbReference type="GeneID" id="19335819"/>
<keyword evidence="2" id="KW-1185">Reference proteome</keyword>
<name>M2YL85_PSEFD</name>
<evidence type="ECO:0000313" key="2">
    <source>
        <dbReference type="Proteomes" id="UP000016932"/>
    </source>
</evidence>
<protein>
    <submittedName>
        <fullName evidence="1">Uncharacterized protein</fullName>
    </submittedName>
</protein>
<dbReference type="AlphaFoldDB" id="M2YL85"/>
<organism evidence="1 2">
    <name type="scientific">Pseudocercospora fijiensis (strain CIRAD86)</name>
    <name type="common">Black leaf streak disease fungus</name>
    <name type="synonym">Mycosphaerella fijiensis</name>
    <dbReference type="NCBI Taxonomy" id="383855"/>
    <lineage>
        <taxon>Eukaryota</taxon>
        <taxon>Fungi</taxon>
        <taxon>Dikarya</taxon>
        <taxon>Ascomycota</taxon>
        <taxon>Pezizomycotina</taxon>
        <taxon>Dothideomycetes</taxon>
        <taxon>Dothideomycetidae</taxon>
        <taxon>Mycosphaerellales</taxon>
        <taxon>Mycosphaerellaceae</taxon>
        <taxon>Pseudocercospora</taxon>
    </lineage>
</organism>
<evidence type="ECO:0000313" key="1">
    <source>
        <dbReference type="EMBL" id="EME78500.1"/>
    </source>
</evidence>
<sequence>MATKASTRNQPSTTMQGKNFAACHQVINTVELLEAILVASDDLRALFLGQRVNRAFKGTIDGSQKRQKKLWLLNDPDWNMDADEHGHHGYEMNPLLLMCSPNRCDDEHPTTMRGKGGPLYNFLGKEFQLVLMQSFLLLYLRYRLAYLAYPDSIPMLLAFAALTITSCSRLRAATLSPAAPRSSYSHCAGSAERMHTVSERDSPKNQLVEEAAWLALIMTIPLGSVNVLGDVSVCLLIYIACILDIVDVCYVPTVSVT</sequence>
<dbReference type="RefSeq" id="XP_007930866.1">
    <property type="nucleotide sequence ID" value="XM_007932675.1"/>
</dbReference>
<dbReference type="HOGENOM" id="CLU_1082296_0_0_1"/>
<proteinExistence type="predicted"/>